<keyword evidence="3" id="KW-0547">Nucleotide-binding</keyword>
<dbReference type="InterPro" id="IPR017871">
    <property type="entry name" value="ABC_transporter-like_CS"/>
</dbReference>
<dbReference type="EMBL" id="CABHNI010000032">
    <property type="protein sequence ID" value="VUX11426.1"/>
    <property type="molecule type" value="Genomic_DNA"/>
</dbReference>
<evidence type="ECO:0000256" key="2">
    <source>
        <dbReference type="ARBA" id="ARBA00022448"/>
    </source>
</evidence>
<evidence type="ECO:0000256" key="3">
    <source>
        <dbReference type="ARBA" id="ARBA00022741"/>
    </source>
</evidence>
<dbReference type="SUPFAM" id="SSF52540">
    <property type="entry name" value="P-loop containing nucleoside triphosphate hydrolases"/>
    <property type="match status" value="1"/>
</dbReference>
<dbReference type="Gene3D" id="3.40.50.300">
    <property type="entry name" value="P-loop containing nucleotide triphosphate hydrolases"/>
    <property type="match status" value="1"/>
</dbReference>
<dbReference type="SMART" id="SM00382">
    <property type="entry name" value="AAA"/>
    <property type="match status" value="1"/>
</dbReference>
<sequence>MRLEIDNLTKKYNGKIALNGINLELKEGVYGLLGANGAGKSTLMRIICGILSPTSGEIRLNGENHISMGEEYRELLGYLPQDFGYYSSFSAKEFMLYIASLKGIEKNYANLKTKELLKTVGLSGVSNKKIRTFSGGMKQRLGIAQAVLNDPKILILDEPTAGLDPKERIHFRKLISSFAKDKIVILSTHIVSDVEQIADQILLLKRGSILTQGTVEKLTDHILGKVWECEIDEDDLSTITDNFCVTNQHISGNKIVLRVVGDNKPLFGNVKPLMPTLEDLYMYYFQEDENERR</sequence>
<keyword evidence="6" id="KW-0378">Hydrolase</keyword>
<keyword evidence="4 6" id="KW-0067">ATP-binding</keyword>
<dbReference type="RefSeq" id="WP_055303579.1">
    <property type="nucleotide sequence ID" value="NZ_CABHNI010000032.1"/>
</dbReference>
<evidence type="ECO:0000259" key="5">
    <source>
        <dbReference type="PROSITE" id="PS50893"/>
    </source>
</evidence>
<evidence type="ECO:0000313" key="7">
    <source>
        <dbReference type="Proteomes" id="UP000358366"/>
    </source>
</evidence>
<evidence type="ECO:0000313" key="6">
    <source>
        <dbReference type="EMBL" id="VUX11426.1"/>
    </source>
</evidence>
<dbReference type="InterPro" id="IPR027417">
    <property type="entry name" value="P-loop_NTPase"/>
</dbReference>
<organism evidence="6 7">
    <name type="scientific">Dorea formicigenerans</name>
    <dbReference type="NCBI Taxonomy" id="39486"/>
    <lineage>
        <taxon>Bacteria</taxon>
        <taxon>Bacillati</taxon>
        <taxon>Bacillota</taxon>
        <taxon>Clostridia</taxon>
        <taxon>Lachnospirales</taxon>
        <taxon>Lachnospiraceae</taxon>
        <taxon>Dorea</taxon>
    </lineage>
</organism>
<dbReference type="PANTHER" id="PTHR43335:SF2">
    <property type="entry name" value="ABC TRANSPORTER, ATP-BINDING PROTEIN"/>
    <property type="match status" value="1"/>
</dbReference>
<dbReference type="PROSITE" id="PS00211">
    <property type="entry name" value="ABC_TRANSPORTER_1"/>
    <property type="match status" value="1"/>
</dbReference>
<dbReference type="AlphaFoldDB" id="A0A564TW26"/>
<dbReference type="GO" id="GO:0016887">
    <property type="term" value="F:ATP hydrolysis activity"/>
    <property type="evidence" value="ECO:0007669"/>
    <property type="project" value="InterPro"/>
</dbReference>
<protein>
    <submittedName>
        <fullName evidence="6">Putative ABC transporter ATP-binding protein YxlF</fullName>
        <ecNumber evidence="6">3.6.3.-</ecNumber>
    </submittedName>
</protein>
<keyword evidence="2" id="KW-0813">Transport</keyword>
<dbReference type="GO" id="GO:0005524">
    <property type="term" value="F:ATP binding"/>
    <property type="evidence" value="ECO:0007669"/>
    <property type="project" value="UniProtKB-KW"/>
</dbReference>
<dbReference type="EC" id="3.6.3.-" evidence="6"/>
<dbReference type="InterPro" id="IPR003439">
    <property type="entry name" value="ABC_transporter-like_ATP-bd"/>
</dbReference>
<proteinExistence type="inferred from homology"/>
<dbReference type="InterPro" id="IPR003593">
    <property type="entry name" value="AAA+_ATPase"/>
</dbReference>
<feature type="domain" description="ABC transporter" evidence="5">
    <location>
        <begin position="3"/>
        <end position="231"/>
    </location>
</feature>
<dbReference type="CDD" id="cd03264">
    <property type="entry name" value="ABC_drug_resistance_like"/>
    <property type="match status" value="1"/>
</dbReference>
<dbReference type="Proteomes" id="UP000358366">
    <property type="component" value="Unassembled WGS sequence"/>
</dbReference>
<dbReference type="Pfam" id="PF00005">
    <property type="entry name" value="ABC_tran"/>
    <property type="match status" value="1"/>
</dbReference>
<accession>A0A564TW26</accession>
<evidence type="ECO:0000256" key="1">
    <source>
        <dbReference type="ARBA" id="ARBA00005417"/>
    </source>
</evidence>
<reference evidence="6 7" key="1">
    <citation type="submission" date="2019-07" db="EMBL/GenBank/DDBJ databases">
        <authorList>
            <person name="Hibberd C M."/>
            <person name="Gehrig L. J."/>
            <person name="Chang H.-W."/>
            <person name="Venkatesh S."/>
        </authorList>
    </citation>
    <scope>NUCLEOTIDE SEQUENCE [LARGE SCALE GENOMIC DNA]</scope>
    <source>
        <strain evidence="6">Dorea_formicigenerans_SSTS_Bg7063</strain>
    </source>
</reference>
<gene>
    <name evidence="6" type="primary">yxlF_5</name>
    <name evidence="6" type="ORF">DFSSTS7063_01883</name>
</gene>
<dbReference type="PROSITE" id="PS50893">
    <property type="entry name" value="ABC_TRANSPORTER_2"/>
    <property type="match status" value="1"/>
</dbReference>
<evidence type="ECO:0000256" key="4">
    <source>
        <dbReference type="ARBA" id="ARBA00022840"/>
    </source>
</evidence>
<name>A0A564TW26_9FIRM</name>
<comment type="similarity">
    <text evidence="1">Belongs to the ABC transporter superfamily.</text>
</comment>
<dbReference type="PANTHER" id="PTHR43335">
    <property type="entry name" value="ABC TRANSPORTER, ATP-BINDING PROTEIN"/>
    <property type="match status" value="1"/>
</dbReference>